<dbReference type="HOGENOM" id="CLU_2443370_0_0_1"/>
<name>T1GK61_MEGSC</name>
<accession>T1GK61</accession>
<evidence type="ECO:0000313" key="1">
    <source>
        <dbReference type="EnsemblMetazoa" id="MESCA003878-PA"/>
    </source>
</evidence>
<dbReference type="EMBL" id="CAQQ02163326">
    <property type="status" value="NOT_ANNOTATED_CDS"/>
    <property type="molecule type" value="Genomic_DNA"/>
</dbReference>
<sequence>MKRMEDDYKDLILRAMRRTRAKARYSDESKRLAEERSTLTDLLDQKGPKGIKYSQVIRKIKPAQNVKFSDEPPKVHKILAVTMSKAKASI</sequence>
<dbReference type="EMBL" id="CAQQ02163327">
    <property type="status" value="NOT_ANNOTATED_CDS"/>
    <property type="molecule type" value="Genomic_DNA"/>
</dbReference>
<reference evidence="2" key="1">
    <citation type="submission" date="2013-02" db="EMBL/GenBank/DDBJ databases">
        <authorList>
            <person name="Hughes D."/>
        </authorList>
    </citation>
    <scope>NUCLEOTIDE SEQUENCE</scope>
    <source>
        <strain>Durham</strain>
        <strain evidence="2">NC isolate 2 -- Noor lab</strain>
    </source>
</reference>
<organism evidence="1 2">
    <name type="scientific">Megaselia scalaris</name>
    <name type="common">Humpbacked fly</name>
    <name type="synonym">Phora scalaris</name>
    <dbReference type="NCBI Taxonomy" id="36166"/>
    <lineage>
        <taxon>Eukaryota</taxon>
        <taxon>Metazoa</taxon>
        <taxon>Ecdysozoa</taxon>
        <taxon>Arthropoda</taxon>
        <taxon>Hexapoda</taxon>
        <taxon>Insecta</taxon>
        <taxon>Pterygota</taxon>
        <taxon>Neoptera</taxon>
        <taxon>Endopterygota</taxon>
        <taxon>Diptera</taxon>
        <taxon>Brachycera</taxon>
        <taxon>Muscomorpha</taxon>
        <taxon>Platypezoidea</taxon>
        <taxon>Phoridae</taxon>
        <taxon>Megaseliini</taxon>
        <taxon>Megaselia</taxon>
    </lineage>
</organism>
<proteinExistence type="predicted"/>
<protein>
    <submittedName>
        <fullName evidence="1">Uncharacterized protein</fullName>
    </submittedName>
</protein>
<dbReference type="EnsemblMetazoa" id="MESCA003878-RA">
    <property type="protein sequence ID" value="MESCA003878-PA"/>
    <property type="gene ID" value="MESCA003878"/>
</dbReference>
<dbReference type="AlphaFoldDB" id="T1GK61"/>
<reference evidence="1" key="2">
    <citation type="submission" date="2015-06" db="UniProtKB">
        <authorList>
            <consortium name="EnsemblMetazoa"/>
        </authorList>
    </citation>
    <scope>IDENTIFICATION</scope>
</reference>
<keyword evidence="2" id="KW-1185">Reference proteome</keyword>
<dbReference type="Proteomes" id="UP000015102">
    <property type="component" value="Unassembled WGS sequence"/>
</dbReference>
<evidence type="ECO:0000313" key="2">
    <source>
        <dbReference type="Proteomes" id="UP000015102"/>
    </source>
</evidence>